<keyword evidence="3" id="KW-1185">Reference proteome</keyword>
<evidence type="ECO:0000256" key="1">
    <source>
        <dbReference type="SAM" id="MobiDB-lite"/>
    </source>
</evidence>
<name>F4S436_MELLP</name>
<proteinExistence type="predicted"/>
<dbReference type="GeneID" id="18924479"/>
<dbReference type="EMBL" id="GL883146">
    <property type="protein sequence ID" value="EGG00516.1"/>
    <property type="molecule type" value="Genomic_DNA"/>
</dbReference>
<accession>F4S436</accession>
<evidence type="ECO:0000313" key="2">
    <source>
        <dbReference type="EMBL" id="EGG00516.1"/>
    </source>
</evidence>
<dbReference type="RefSeq" id="XP_007416163.1">
    <property type="nucleotide sequence ID" value="XM_007416101.1"/>
</dbReference>
<feature type="region of interest" description="Disordered" evidence="1">
    <location>
        <begin position="1"/>
        <end position="44"/>
    </location>
</feature>
<dbReference type="AlphaFoldDB" id="F4S436"/>
<dbReference type="Proteomes" id="UP000001072">
    <property type="component" value="Unassembled WGS sequence"/>
</dbReference>
<dbReference type="HOGENOM" id="CLU_1468495_0_0_1"/>
<reference evidence="3" key="1">
    <citation type="journal article" date="2011" name="Proc. Natl. Acad. Sci. U.S.A.">
        <title>Obligate biotrophy features unraveled by the genomic analysis of rust fungi.</title>
        <authorList>
            <person name="Duplessis S."/>
            <person name="Cuomo C.A."/>
            <person name="Lin Y.-C."/>
            <person name="Aerts A."/>
            <person name="Tisserant E."/>
            <person name="Veneault-Fourrey C."/>
            <person name="Joly D.L."/>
            <person name="Hacquard S."/>
            <person name="Amselem J."/>
            <person name="Cantarel B.L."/>
            <person name="Chiu R."/>
            <person name="Coutinho P.M."/>
            <person name="Feau N."/>
            <person name="Field M."/>
            <person name="Frey P."/>
            <person name="Gelhaye E."/>
            <person name="Goldberg J."/>
            <person name="Grabherr M.G."/>
            <person name="Kodira C.D."/>
            <person name="Kohler A."/>
            <person name="Kuees U."/>
            <person name="Lindquist E.A."/>
            <person name="Lucas S.M."/>
            <person name="Mago R."/>
            <person name="Mauceli E."/>
            <person name="Morin E."/>
            <person name="Murat C."/>
            <person name="Pangilinan J.L."/>
            <person name="Park R."/>
            <person name="Pearson M."/>
            <person name="Quesneville H."/>
            <person name="Rouhier N."/>
            <person name="Sakthikumar S."/>
            <person name="Salamov A.A."/>
            <person name="Schmutz J."/>
            <person name="Selles B."/>
            <person name="Shapiro H."/>
            <person name="Tanguay P."/>
            <person name="Tuskan G.A."/>
            <person name="Henrissat B."/>
            <person name="Van de Peer Y."/>
            <person name="Rouze P."/>
            <person name="Ellis J.G."/>
            <person name="Dodds P.N."/>
            <person name="Schein J.E."/>
            <person name="Zhong S."/>
            <person name="Hamelin R.C."/>
            <person name="Grigoriev I.V."/>
            <person name="Szabo L.J."/>
            <person name="Martin F."/>
        </authorList>
    </citation>
    <scope>NUCLEOTIDE SEQUENCE [LARGE SCALE GENOMIC DNA]</scope>
    <source>
        <strain evidence="3">98AG31 / pathotype 3-4-7</strain>
    </source>
</reference>
<organism evidence="3">
    <name type="scientific">Melampsora larici-populina (strain 98AG31 / pathotype 3-4-7)</name>
    <name type="common">Poplar leaf rust fungus</name>
    <dbReference type="NCBI Taxonomy" id="747676"/>
    <lineage>
        <taxon>Eukaryota</taxon>
        <taxon>Fungi</taxon>
        <taxon>Dikarya</taxon>
        <taxon>Basidiomycota</taxon>
        <taxon>Pucciniomycotina</taxon>
        <taxon>Pucciniomycetes</taxon>
        <taxon>Pucciniales</taxon>
        <taxon>Melampsoraceae</taxon>
        <taxon>Melampsora</taxon>
    </lineage>
</organism>
<feature type="compositionally biased region" description="Basic residues" evidence="1">
    <location>
        <begin position="18"/>
        <end position="37"/>
    </location>
</feature>
<gene>
    <name evidence="2" type="ORF">MELLADRAFT_111747</name>
</gene>
<protein>
    <submittedName>
        <fullName evidence="2">Uncharacterized protein</fullName>
    </submittedName>
</protein>
<dbReference type="VEuPathDB" id="FungiDB:MELLADRAFT_111747"/>
<sequence>MEHRATAPLSTQTFGVQLRKKKATYPQRVHSHSRKKKTPDERTLSTARRALRVARYKKGVVYRKLVAGDTNADTKELKYKVPSRLPRRHEEPLLHAVLRKNTYEAKILLEKAILVANMIVIRLQATIGNQLNRIRCINEEPYEFNTIIKLFQGYVTRDQSSSNHLLICGPDRRNEYTTTWRDIT</sequence>
<dbReference type="OrthoDB" id="10488379at2759"/>
<evidence type="ECO:0000313" key="3">
    <source>
        <dbReference type="Proteomes" id="UP000001072"/>
    </source>
</evidence>
<dbReference type="InParanoid" id="F4S436"/>
<dbReference type="KEGG" id="mlr:MELLADRAFT_111747"/>